<feature type="transmembrane region" description="Helical" evidence="3">
    <location>
        <begin position="34"/>
        <end position="53"/>
    </location>
</feature>
<dbReference type="PROSITE" id="PS50005">
    <property type="entry name" value="TPR"/>
    <property type="match status" value="1"/>
</dbReference>
<keyword evidence="5" id="KW-1185">Reference proteome</keyword>
<evidence type="ECO:0000313" key="4">
    <source>
        <dbReference type="EMBL" id="MCO1653931.1"/>
    </source>
</evidence>
<dbReference type="SMART" id="SM00028">
    <property type="entry name" value="TPR"/>
    <property type="match status" value="5"/>
</dbReference>
<dbReference type="InterPro" id="IPR019734">
    <property type="entry name" value="TPR_rpt"/>
</dbReference>
<evidence type="ECO:0000313" key="5">
    <source>
        <dbReference type="Proteomes" id="UP001165283"/>
    </source>
</evidence>
<keyword evidence="3" id="KW-0472">Membrane</keyword>
<keyword evidence="3" id="KW-0812">Transmembrane</keyword>
<comment type="caution">
    <text evidence="4">The sequence shown here is derived from an EMBL/GenBank/DDBJ whole genome shotgun (WGS) entry which is preliminary data.</text>
</comment>
<dbReference type="SUPFAM" id="SSF48452">
    <property type="entry name" value="TPR-like"/>
    <property type="match status" value="2"/>
</dbReference>
<feature type="compositionally biased region" description="Basic and acidic residues" evidence="2">
    <location>
        <begin position="10"/>
        <end position="21"/>
    </location>
</feature>
<gene>
    <name evidence="4" type="ORF">KDL28_02565</name>
</gene>
<dbReference type="InterPro" id="IPR011990">
    <property type="entry name" value="TPR-like_helical_dom_sf"/>
</dbReference>
<keyword evidence="1" id="KW-0802">TPR repeat</keyword>
<name>A0ABT0ZT79_9PSEU</name>
<organism evidence="4 5">
    <name type="scientific">Pseudonocardia humida</name>
    <dbReference type="NCBI Taxonomy" id="2800819"/>
    <lineage>
        <taxon>Bacteria</taxon>
        <taxon>Bacillati</taxon>
        <taxon>Actinomycetota</taxon>
        <taxon>Actinomycetes</taxon>
        <taxon>Pseudonocardiales</taxon>
        <taxon>Pseudonocardiaceae</taxon>
        <taxon>Pseudonocardia</taxon>
    </lineage>
</organism>
<evidence type="ECO:0000256" key="1">
    <source>
        <dbReference type="PROSITE-ProRule" id="PRU00339"/>
    </source>
</evidence>
<dbReference type="Proteomes" id="UP001165283">
    <property type="component" value="Unassembled WGS sequence"/>
</dbReference>
<dbReference type="EMBL" id="JAGSOV010000009">
    <property type="protein sequence ID" value="MCO1653931.1"/>
    <property type="molecule type" value="Genomic_DNA"/>
</dbReference>
<dbReference type="RefSeq" id="WP_252435549.1">
    <property type="nucleotide sequence ID" value="NZ_JAGSOV010000009.1"/>
</dbReference>
<reference evidence="4" key="1">
    <citation type="submission" date="2021-04" db="EMBL/GenBank/DDBJ databases">
        <title>Pseudonocardia sp. nov., isolated from sandy soil of mangrove forest.</title>
        <authorList>
            <person name="Zan Z."/>
            <person name="Huang R."/>
            <person name="Liu W."/>
        </authorList>
    </citation>
    <scope>NUCLEOTIDE SEQUENCE</scope>
    <source>
        <strain evidence="4">S2-4</strain>
    </source>
</reference>
<proteinExistence type="predicted"/>
<protein>
    <submittedName>
        <fullName evidence="4">Tetratricopeptide repeat protein</fullName>
    </submittedName>
</protein>
<feature type="repeat" description="TPR" evidence="1">
    <location>
        <begin position="236"/>
        <end position="269"/>
    </location>
</feature>
<dbReference type="PANTHER" id="PTHR12558">
    <property type="entry name" value="CELL DIVISION CYCLE 16,23,27"/>
    <property type="match status" value="1"/>
</dbReference>
<evidence type="ECO:0000256" key="3">
    <source>
        <dbReference type="SAM" id="Phobius"/>
    </source>
</evidence>
<accession>A0ABT0ZT79</accession>
<keyword evidence="3" id="KW-1133">Transmembrane helix</keyword>
<dbReference type="PANTHER" id="PTHR12558:SF33">
    <property type="entry name" value="BLL7664 PROTEIN"/>
    <property type="match status" value="1"/>
</dbReference>
<evidence type="ECO:0000256" key="2">
    <source>
        <dbReference type="SAM" id="MobiDB-lite"/>
    </source>
</evidence>
<dbReference type="Pfam" id="PF13432">
    <property type="entry name" value="TPR_16"/>
    <property type="match status" value="2"/>
</dbReference>
<sequence>MAAAAPPTETRPDPLDDDVRAAGDTVPRRSRLRLVVPAVAVAGLLATVLAAGLQATAGSDPARAPTAVSDRLSDTIAQSQARLRRVPGDAATWAGLGGAYVEQARVTADPVYYAQAQGALDRSLQLQPDGNAPALIGLGALANARHDFAAARGHAEQALALNPAGAEAHGVLADAATQLGDTATATAAVQRMLDLRPGVAAFTRASYELELRGDVEGARTALERALGAATSTDETAFCEYHLGELAWSGGRVDEASRHYERGLLADPDHAALRQGRAKVLAATGRLDAAIEAYRVLALRVPLPRYLLEYGELLESAGRADEARAQYRLLDAQRELAEAAGSRDGLAAAQLAADHGDPTEAVALAEAEYAAAPSAFAADALGWALHRAGRDAEALPHTERATALGRRDATTDFHHGMVLAGLGRTGEAIAVLDGALATNPHFSPLHAPTARRTLDALRGQR</sequence>
<dbReference type="Gene3D" id="1.25.40.10">
    <property type="entry name" value="Tetratricopeptide repeat domain"/>
    <property type="match status" value="3"/>
</dbReference>
<feature type="region of interest" description="Disordered" evidence="2">
    <location>
        <begin position="1"/>
        <end position="22"/>
    </location>
</feature>